<protein>
    <submittedName>
        <fullName evidence="1">CarboxypepD_reg-like domain-containing protein</fullName>
    </submittedName>
</protein>
<dbReference type="InterPro" id="IPR008969">
    <property type="entry name" value="CarboxyPept-like_regulatory"/>
</dbReference>
<dbReference type="InterPro" id="IPR043741">
    <property type="entry name" value="DUF5686"/>
</dbReference>
<evidence type="ECO:0000313" key="1">
    <source>
        <dbReference type="EMBL" id="SDX51671.1"/>
    </source>
</evidence>
<dbReference type="SUPFAM" id="SSF49464">
    <property type="entry name" value="Carboxypeptidase regulatory domain-like"/>
    <property type="match status" value="1"/>
</dbReference>
<evidence type="ECO:0000313" key="2">
    <source>
        <dbReference type="Proteomes" id="UP000198711"/>
    </source>
</evidence>
<dbReference type="AlphaFoldDB" id="A0A8X8IIK9"/>
<sequence length="840" mass="96205">MQKNCTRFLLLFLVMGCTVSVKGQLISISGTLKDSLTQAPLVYCSVKATNLRKGAITDSLGHFELMVSPDIDSMRFSMMGYQTITRAITKKTSQEINLSLTPETNTLTEVVVYPKGYDPAVHLFKKILEHKEQNNPAHFNNYQSEVYDKLQFEAGNFSEKAIGSRLLKPFSFVFTHTDPGASPAKPRVPLFITESLADYYYSKKLGKEKTIYKARQVTGIRNETVIQYLDDLKQQINLYDNYLMLMKVSFISPLADNGLSYYKYHIEERKTIGNRKYFRLSFRPLHSSSNTFFGECWVIDRTYALQSISVQMNAGANINWVKDIALSQDFMPLGADSAMAITKTMLSINFITLSKKSLGFTGTRSSYYRNIRINDAVTDSVLLQLAIADQPVITQPGTHFWEQHRFAPLTSREQWAYTMIDSIRKVPAYTTYRNMLTALGTGYYPAGKIDIGNLYKTFTANIIEGPRLNLGFRTNANFSKWYQFRGYAGLGMKYNTFKYALSHLFILNRKNWETVRLSYEDDFTPLSDHLNELNENSIFGALMRRVPRGHIQLVNTEQAKIQYQHFYQNGFSVQLSLDKRVLSPAFNTYYTYGKFTPNIVHLAYPHQGKTYKVSEASVGIRYAYKEKIYAGPFTRLSLGSKYPIVEFKYTHGFQVEGGMLQSDFGYNQYRLSVSQQVNIPSLGKINYTLEGGITDGTLPILLLDVAKGNDTYYYNRYAFNNMNRYEFVSDHYASLLLEHHWGGFPFNRLPLLKKANWRTVTSFRALSGSMTDANKTANKFCDNALTYHFIVPDKIPYMETGVGIENIFRVVRVDAIWRLTYRDRPGIVNFGLKASLQFNF</sequence>
<gene>
    <name evidence="1" type="ORF">SAMN05444410_11856</name>
</gene>
<dbReference type="Pfam" id="PF13715">
    <property type="entry name" value="CarbopepD_reg_2"/>
    <property type="match status" value="1"/>
</dbReference>
<reference evidence="1 2" key="1">
    <citation type="submission" date="2016-10" db="EMBL/GenBank/DDBJ databases">
        <authorList>
            <person name="Varghese N."/>
            <person name="Submissions S."/>
        </authorList>
    </citation>
    <scope>NUCLEOTIDE SEQUENCE [LARGE SCALE GENOMIC DNA]</scope>
    <source>
        <strain evidence="1 2">DSM 25353</strain>
    </source>
</reference>
<dbReference type="Pfam" id="PF18939">
    <property type="entry name" value="DUF5686"/>
    <property type="match status" value="1"/>
</dbReference>
<proteinExistence type="predicted"/>
<accession>A0A8X8IIK9</accession>
<dbReference type="RefSeq" id="WP_092726509.1">
    <property type="nucleotide sequence ID" value="NZ_FNNO01000018.1"/>
</dbReference>
<dbReference type="Gene3D" id="2.60.40.1120">
    <property type="entry name" value="Carboxypeptidase-like, regulatory domain"/>
    <property type="match status" value="1"/>
</dbReference>
<organism evidence="1 2">
    <name type="scientific">Hydrobacter penzbergensis</name>
    <dbReference type="NCBI Taxonomy" id="1235997"/>
    <lineage>
        <taxon>Bacteria</taxon>
        <taxon>Pseudomonadati</taxon>
        <taxon>Bacteroidota</taxon>
        <taxon>Chitinophagia</taxon>
        <taxon>Chitinophagales</taxon>
        <taxon>Chitinophagaceae</taxon>
        <taxon>Hydrobacter</taxon>
    </lineage>
</organism>
<name>A0A8X8IIK9_9BACT</name>
<dbReference type="Proteomes" id="UP000198711">
    <property type="component" value="Unassembled WGS sequence"/>
</dbReference>
<comment type="caution">
    <text evidence="1">The sequence shown here is derived from an EMBL/GenBank/DDBJ whole genome shotgun (WGS) entry which is preliminary data.</text>
</comment>
<dbReference type="EMBL" id="FNNO01000018">
    <property type="protein sequence ID" value="SDX51671.1"/>
    <property type="molecule type" value="Genomic_DNA"/>
</dbReference>
<keyword evidence="2" id="KW-1185">Reference proteome</keyword>